<feature type="domain" description="THIF-type NAD/FAD binding fold" evidence="2">
    <location>
        <begin position="14"/>
        <end position="253"/>
    </location>
</feature>
<dbReference type="Gene3D" id="3.40.50.720">
    <property type="entry name" value="NAD(P)-binding Rossmann-like Domain"/>
    <property type="match status" value="1"/>
</dbReference>
<accession>A0ABV7D5C6</accession>
<dbReference type="InterPro" id="IPR035985">
    <property type="entry name" value="Ubiquitin-activating_enz"/>
</dbReference>
<dbReference type="InterPro" id="IPR000594">
    <property type="entry name" value="ThiF_NAD_FAD-bd"/>
</dbReference>
<dbReference type="PANTHER" id="PTHR43267">
    <property type="entry name" value="TRNA THREONYLCARBAMOYLADENOSINE DEHYDRATASE"/>
    <property type="match status" value="1"/>
</dbReference>
<comment type="caution">
    <text evidence="3">The sequence shown here is derived from an EMBL/GenBank/DDBJ whole genome shotgun (WGS) entry which is preliminary data.</text>
</comment>
<dbReference type="EMBL" id="JBHRSL010000010">
    <property type="protein sequence ID" value="MFC3052388.1"/>
    <property type="molecule type" value="Genomic_DNA"/>
</dbReference>
<protein>
    <submittedName>
        <fullName evidence="3">HesA/MoeB/ThiF family protein</fullName>
    </submittedName>
</protein>
<dbReference type="Proteomes" id="UP001595444">
    <property type="component" value="Unassembled WGS sequence"/>
</dbReference>
<dbReference type="RefSeq" id="WP_228073645.1">
    <property type="nucleotide sequence ID" value="NZ_CP061205.1"/>
</dbReference>
<keyword evidence="1" id="KW-1133">Transmembrane helix</keyword>
<dbReference type="SUPFAM" id="SSF69572">
    <property type="entry name" value="Activating enzymes of the ubiquitin-like proteins"/>
    <property type="match status" value="1"/>
</dbReference>
<evidence type="ECO:0000313" key="3">
    <source>
        <dbReference type="EMBL" id="MFC3052388.1"/>
    </source>
</evidence>
<reference evidence="4" key="1">
    <citation type="journal article" date="2019" name="Int. J. Syst. Evol. Microbiol.">
        <title>The Global Catalogue of Microorganisms (GCM) 10K type strain sequencing project: providing services to taxonomists for standard genome sequencing and annotation.</title>
        <authorList>
            <consortium name="The Broad Institute Genomics Platform"/>
            <consortium name="The Broad Institute Genome Sequencing Center for Infectious Disease"/>
            <person name="Wu L."/>
            <person name="Ma J."/>
        </authorList>
    </citation>
    <scope>NUCLEOTIDE SEQUENCE [LARGE SCALE GENOMIC DNA]</scope>
    <source>
        <strain evidence="4">KCTC 62164</strain>
    </source>
</reference>
<organism evidence="3 4">
    <name type="scientific">Kordiimonas pumila</name>
    <dbReference type="NCBI Taxonomy" id="2161677"/>
    <lineage>
        <taxon>Bacteria</taxon>
        <taxon>Pseudomonadati</taxon>
        <taxon>Pseudomonadota</taxon>
        <taxon>Alphaproteobacteria</taxon>
        <taxon>Kordiimonadales</taxon>
        <taxon>Kordiimonadaceae</taxon>
        <taxon>Kordiimonas</taxon>
    </lineage>
</organism>
<keyword evidence="1" id="KW-0472">Membrane</keyword>
<dbReference type="PANTHER" id="PTHR43267:SF1">
    <property type="entry name" value="TRNA THREONYLCARBAMOYLADENOSINE DEHYDRATASE"/>
    <property type="match status" value="1"/>
</dbReference>
<proteinExistence type="predicted"/>
<evidence type="ECO:0000259" key="2">
    <source>
        <dbReference type="Pfam" id="PF00899"/>
    </source>
</evidence>
<name>A0ABV7D5C6_9PROT</name>
<evidence type="ECO:0000313" key="4">
    <source>
        <dbReference type="Proteomes" id="UP001595444"/>
    </source>
</evidence>
<evidence type="ECO:0000256" key="1">
    <source>
        <dbReference type="SAM" id="Phobius"/>
    </source>
</evidence>
<dbReference type="InterPro" id="IPR045886">
    <property type="entry name" value="ThiF/MoeB/HesA"/>
</dbReference>
<sequence>MMTKDKDRQSFLGAKSKKIFSSSVIGIVGLGGGGSHIVQQLAHIGFKKYVIVDYDIVEDSNLNRLVGATRQDFRDVLQKTQIAARLIYSLREDASVTQLNAKWQEVSDELYECDIIIGALDSVSAKAELEQFCRRFHIPYFDIGMDVHELDTDRYLIAGQVVRSVYGGPCLRCLGIVTDKLLEAEAANYGDAGGQPQVIWPNGILASATIGMVIHMLTPWSSDGQPHSCLEYDGNHNTLVPSRKLRVLANKKCAHFPDNEAGDPFFDIRSLRKNTTEQHDATLESLRVYARALATVKNWVLGIWKFK</sequence>
<gene>
    <name evidence="3" type="ORF">ACFOKA_10785</name>
</gene>
<keyword evidence="4" id="KW-1185">Reference proteome</keyword>
<keyword evidence="1" id="KW-0812">Transmembrane</keyword>
<feature type="transmembrane region" description="Helical" evidence="1">
    <location>
        <begin position="20"/>
        <end position="38"/>
    </location>
</feature>
<dbReference type="Pfam" id="PF00899">
    <property type="entry name" value="ThiF"/>
    <property type="match status" value="1"/>
</dbReference>